<dbReference type="SMART" id="SM00347">
    <property type="entry name" value="HTH_MARR"/>
    <property type="match status" value="1"/>
</dbReference>
<dbReference type="EMBL" id="JAKXMK010000006">
    <property type="protein sequence ID" value="MCH6165638.1"/>
    <property type="molecule type" value="Genomic_DNA"/>
</dbReference>
<dbReference type="InterPro" id="IPR000835">
    <property type="entry name" value="HTH_MarR-typ"/>
</dbReference>
<dbReference type="PANTHER" id="PTHR33164:SF57">
    <property type="entry name" value="MARR-FAMILY TRANSCRIPTIONAL REGULATOR"/>
    <property type="match status" value="1"/>
</dbReference>
<organism evidence="2 3">
    <name type="scientific">Pseudonocardia alaniniphila</name>
    <dbReference type="NCBI Taxonomy" id="75291"/>
    <lineage>
        <taxon>Bacteria</taxon>
        <taxon>Bacillati</taxon>
        <taxon>Actinomycetota</taxon>
        <taxon>Actinomycetes</taxon>
        <taxon>Pseudonocardiales</taxon>
        <taxon>Pseudonocardiaceae</taxon>
        <taxon>Pseudonocardia</taxon>
    </lineage>
</organism>
<keyword evidence="3" id="KW-1185">Reference proteome</keyword>
<dbReference type="Gene3D" id="1.10.10.10">
    <property type="entry name" value="Winged helix-like DNA-binding domain superfamily/Winged helix DNA-binding domain"/>
    <property type="match status" value="1"/>
</dbReference>
<dbReference type="PROSITE" id="PS50995">
    <property type="entry name" value="HTH_MARR_2"/>
    <property type="match status" value="1"/>
</dbReference>
<accession>A0ABS9TB69</accession>
<comment type="caution">
    <text evidence="2">The sequence shown here is derived from an EMBL/GenBank/DDBJ whole genome shotgun (WGS) entry which is preliminary data.</text>
</comment>
<dbReference type="InterPro" id="IPR039422">
    <property type="entry name" value="MarR/SlyA-like"/>
</dbReference>
<dbReference type="InterPro" id="IPR036390">
    <property type="entry name" value="WH_DNA-bd_sf"/>
</dbReference>
<sequence>MPDRPFPGAVVSVTDSISQVEREITVLLRRTLEHLWARGYGEGPVDRYTYPVLVLLDSHGPMLLTELTARIGLSKPTVSRQVSRLGFASLVETWPAPHDPRAVVVRLTPEGARQAQRVGEARRESLRAVLVGWSDTDSKTLATLLARLNTDLAGHHGGDE</sequence>
<feature type="domain" description="HTH marR-type" evidence="1">
    <location>
        <begin position="10"/>
        <end position="150"/>
    </location>
</feature>
<dbReference type="PANTHER" id="PTHR33164">
    <property type="entry name" value="TRANSCRIPTIONAL REGULATOR, MARR FAMILY"/>
    <property type="match status" value="1"/>
</dbReference>
<evidence type="ECO:0000313" key="2">
    <source>
        <dbReference type="EMBL" id="MCH6165638.1"/>
    </source>
</evidence>
<evidence type="ECO:0000259" key="1">
    <source>
        <dbReference type="PROSITE" id="PS50995"/>
    </source>
</evidence>
<dbReference type="SUPFAM" id="SSF46785">
    <property type="entry name" value="Winged helix' DNA-binding domain"/>
    <property type="match status" value="1"/>
</dbReference>
<proteinExistence type="predicted"/>
<dbReference type="RefSeq" id="WP_241035668.1">
    <property type="nucleotide sequence ID" value="NZ_BAAAJF010000024.1"/>
</dbReference>
<evidence type="ECO:0000313" key="3">
    <source>
        <dbReference type="Proteomes" id="UP001299970"/>
    </source>
</evidence>
<name>A0ABS9TB69_9PSEU</name>
<gene>
    <name evidence="2" type="ORF">MMF94_08085</name>
</gene>
<dbReference type="Proteomes" id="UP001299970">
    <property type="component" value="Unassembled WGS sequence"/>
</dbReference>
<dbReference type="InterPro" id="IPR036388">
    <property type="entry name" value="WH-like_DNA-bd_sf"/>
</dbReference>
<reference evidence="2 3" key="1">
    <citation type="submission" date="2022-03" db="EMBL/GenBank/DDBJ databases">
        <title>Pseudonocardia alaer sp. nov., a novel actinomycete isolated from reed forest soil.</title>
        <authorList>
            <person name="Wang L."/>
        </authorList>
    </citation>
    <scope>NUCLEOTIDE SEQUENCE [LARGE SCALE GENOMIC DNA]</scope>
    <source>
        <strain evidence="2 3">Y-16303</strain>
    </source>
</reference>
<protein>
    <submittedName>
        <fullName evidence="2">MarR family winged helix-turn-helix transcriptional regulator</fullName>
    </submittedName>
</protein>
<dbReference type="Pfam" id="PF01047">
    <property type="entry name" value="MarR"/>
    <property type="match status" value="1"/>
</dbReference>